<name>A0AC61PQ09_9FIRM</name>
<reference evidence="1" key="1">
    <citation type="submission" date="2017-04" db="EMBL/GenBank/DDBJ databases">
        <authorList>
            <person name="Varghese N."/>
            <person name="Submissions S."/>
        </authorList>
    </citation>
    <scope>NUCLEOTIDE SEQUENCE</scope>
    <source>
        <strain evidence="1">WTE2008</strain>
    </source>
</reference>
<proteinExistence type="predicted"/>
<protein>
    <submittedName>
        <fullName evidence="1">Uncharacterized protein</fullName>
    </submittedName>
</protein>
<dbReference type="Proteomes" id="UP000192328">
    <property type="component" value="Unassembled WGS sequence"/>
</dbReference>
<keyword evidence="2" id="KW-1185">Reference proteome</keyword>
<sequence length="233" mass="26149">MRLFAIGDLHMSGGDDKPMDIFGPQWDRHFFHIRENWLNLVRDEDVVLVPGDISWAMQLQDAAEDLAEIGRLPGRKILCKGNHDYWWNSISRVRSVVPPSITVLQHSAADLKDFVVCGTRGWMIPTKDTPLGAQDEKIYLREAERLRLALDAAAGMADGRPLIAMMHYPPLLNGEMDSAYTALMEEYHVHTAVYGHLHGAGIQIGFTGEHNGVRYELVSCDSIGFSPKLILEK</sequence>
<organism evidence="1 2">
    <name type="scientific">Aristaeella lactis</name>
    <dbReference type="NCBI Taxonomy" id="3046383"/>
    <lineage>
        <taxon>Bacteria</taxon>
        <taxon>Bacillati</taxon>
        <taxon>Bacillota</taxon>
        <taxon>Clostridia</taxon>
        <taxon>Eubacteriales</taxon>
        <taxon>Aristaeellaceae</taxon>
        <taxon>Aristaeella</taxon>
    </lineage>
</organism>
<evidence type="ECO:0000313" key="1">
    <source>
        <dbReference type="EMBL" id="SMC86552.1"/>
    </source>
</evidence>
<dbReference type="EMBL" id="FWXZ01000008">
    <property type="protein sequence ID" value="SMC86552.1"/>
    <property type="molecule type" value="Genomic_DNA"/>
</dbReference>
<comment type="caution">
    <text evidence="1">The sequence shown here is derived from an EMBL/GenBank/DDBJ whole genome shotgun (WGS) entry which is preliminary data.</text>
</comment>
<accession>A0AC61PQ09</accession>
<gene>
    <name evidence="1" type="ORF">SAMN06297397_2910</name>
</gene>
<evidence type="ECO:0000313" key="2">
    <source>
        <dbReference type="Proteomes" id="UP000192328"/>
    </source>
</evidence>